<comment type="similarity">
    <text evidence="1 4">Belongs to the short-chain dehydrogenases/reductases (SDR) family.</text>
</comment>
<keyword evidence="3" id="KW-0560">Oxidoreductase</keyword>
<comment type="caution">
    <text evidence="5">The sequence shown here is derived from an EMBL/GenBank/DDBJ whole genome shotgun (WGS) entry which is preliminary data.</text>
</comment>
<dbReference type="EMBL" id="MKQR01000007">
    <property type="protein sequence ID" value="OLR94129.1"/>
    <property type="molecule type" value="Genomic_DNA"/>
</dbReference>
<dbReference type="InterPro" id="IPR002347">
    <property type="entry name" value="SDR_fam"/>
</dbReference>
<dbReference type="AlphaFoldDB" id="A0A1Q9LQ31"/>
<dbReference type="GO" id="GO:0016491">
    <property type="term" value="F:oxidoreductase activity"/>
    <property type="evidence" value="ECO:0007669"/>
    <property type="project" value="UniProtKB-KW"/>
</dbReference>
<evidence type="ECO:0000256" key="1">
    <source>
        <dbReference type="ARBA" id="ARBA00006484"/>
    </source>
</evidence>
<dbReference type="PRINTS" id="PR00081">
    <property type="entry name" value="GDHRDH"/>
</dbReference>
<dbReference type="PANTHER" id="PTHR43490:SF99">
    <property type="entry name" value="SHORT-CHAIN DEHYDROGENASE_REDUCTASE"/>
    <property type="match status" value="1"/>
</dbReference>
<proteinExistence type="inferred from homology"/>
<evidence type="ECO:0000256" key="2">
    <source>
        <dbReference type="ARBA" id="ARBA00022857"/>
    </source>
</evidence>
<dbReference type="PRINTS" id="PR00080">
    <property type="entry name" value="SDRFAMILY"/>
</dbReference>
<organism evidence="5 6">
    <name type="scientific">Actinokineospora bangkokensis</name>
    <dbReference type="NCBI Taxonomy" id="1193682"/>
    <lineage>
        <taxon>Bacteria</taxon>
        <taxon>Bacillati</taxon>
        <taxon>Actinomycetota</taxon>
        <taxon>Actinomycetes</taxon>
        <taxon>Pseudonocardiales</taxon>
        <taxon>Pseudonocardiaceae</taxon>
        <taxon>Actinokineospora</taxon>
    </lineage>
</organism>
<evidence type="ECO:0000256" key="4">
    <source>
        <dbReference type="RuleBase" id="RU000363"/>
    </source>
</evidence>
<evidence type="ECO:0000313" key="6">
    <source>
        <dbReference type="Proteomes" id="UP000186040"/>
    </source>
</evidence>
<evidence type="ECO:0008006" key="7">
    <source>
        <dbReference type="Google" id="ProtNLM"/>
    </source>
</evidence>
<evidence type="ECO:0000313" key="5">
    <source>
        <dbReference type="EMBL" id="OLR94129.1"/>
    </source>
</evidence>
<keyword evidence="6" id="KW-1185">Reference proteome</keyword>
<keyword evidence="2" id="KW-0521">NADP</keyword>
<evidence type="ECO:0000256" key="3">
    <source>
        <dbReference type="ARBA" id="ARBA00023002"/>
    </source>
</evidence>
<name>A0A1Q9LQ31_9PSEU</name>
<sequence length="242" mass="24826">MTDPTGKVALVTGAAKGIGHEVARQLAALGHTVLLSARNREAGEAAAAAIEGDVRFLHLDVTDLGSVRAAGEHVAREHAGLDILVNNAGVTGIPRGSARELDDLDPAQVAEVTATNFTGVVAVTQAMLPSLRKAGGRVVNVTSSLATFERVAKGAPQRPDLLAYCASKAAMNMATVFYAAALAGSGVTVHAVSPGFVATDMNNFTGPKSVQEGAAVLVRHATAPAESLPDREFLTESGTIPW</sequence>
<dbReference type="SUPFAM" id="SSF51735">
    <property type="entry name" value="NAD(P)-binding Rossmann-fold domains"/>
    <property type="match status" value="1"/>
</dbReference>
<dbReference type="RefSeq" id="WP_075973510.1">
    <property type="nucleotide sequence ID" value="NZ_MKQR01000007.1"/>
</dbReference>
<accession>A0A1Q9LQ31</accession>
<reference evidence="5 6" key="1">
    <citation type="submission" date="2016-10" db="EMBL/GenBank/DDBJ databases">
        <title>The Draft Genome Sequence of Actinokineospora bangkokensis 44EHWT reveals the biosynthetic pathway of antifungal compounds Thailandins with unusual extender unit butylmalonyl-CoA.</title>
        <authorList>
            <person name="Greule A."/>
            <person name="Intra B."/>
            <person name="Flemming S."/>
            <person name="Rommel M.G."/>
            <person name="Panbangred W."/>
            <person name="Bechthold A."/>
        </authorList>
    </citation>
    <scope>NUCLEOTIDE SEQUENCE [LARGE SCALE GENOMIC DNA]</scope>
    <source>
        <strain evidence="5 6">44EHW</strain>
    </source>
</reference>
<dbReference type="STRING" id="1193682.BJP25_09955"/>
<gene>
    <name evidence="5" type="ORF">BJP25_09955</name>
</gene>
<protein>
    <recommendedName>
        <fullName evidence="7">Dehydrogenase</fullName>
    </recommendedName>
</protein>
<dbReference type="PANTHER" id="PTHR43490">
    <property type="entry name" value="(+)-NEOMENTHOL DEHYDROGENASE"/>
    <property type="match status" value="1"/>
</dbReference>
<dbReference type="Gene3D" id="3.40.50.720">
    <property type="entry name" value="NAD(P)-binding Rossmann-like Domain"/>
    <property type="match status" value="1"/>
</dbReference>
<dbReference type="Proteomes" id="UP000186040">
    <property type="component" value="Unassembled WGS sequence"/>
</dbReference>
<dbReference type="InterPro" id="IPR036291">
    <property type="entry name" value="NAD(P)-bd_dom_sf"/>
</dbReference>
<dbReference type="Pfam" id="PF00106">
    <property type="entry name" value="adh_short"/>
    <property type="match status" value="1"/>
</dbReference>